<evidence type="ECO:0000256" key="5">
    <source>
        <dbReference type="ARBA" id="ARBA00022741"/>
    </source>
</evidence>
<dbReference type="NCBIfam" id="TIGR03598">
    <property type="entry name" value="GTPase_YsxC"/>
    <property type="match status" value="1"/>
</dbReference>
<dbReference type="InterPro" id="IPR019987">
    <property type="entry name" value="GTP-bd_ribosome_bio_YsxC"/>
</dbReference>
<name>Q550M3_DICDI</name>
<dbReference type="eggNOG" id="KOG2486">
    <property type="taxonomic scope" value="Eukaryota"/>
</dbReference>
<comment type="similarity">
    <text evidence="2">Belongs to the TRAFAC class TrmE-Era-EngA-EngB-Septin-like GTPase superfamily. EngB GTPase family.</text>
</comment>
<keyword evidence="6" id="KW-0460">Magnesium</keyword>
<dbReference type="HAMAP" id="MF_00321">
    <property type="entry name" value="GTPase_EngB"/>
    <property type="match status" value="1"/>
</dbReference>
<evidence type="ECO:0000313" key="11">
    <source>
        <dbReference type="EMBL" id="EAL68994.1"/>
    </source>
</evidence>
<dbReference type="PANTHER" id="PTHR11649:SF13">
    <property type="entry name" value="ENGB-TYPE G DOMAIN-CONTAINING PROTEIN"/>
    <property type="match status" value="1"/>
</dbReference>
<comment type="caution">
    <text evidence="11">The sequence shown here is derived from an EMBL/GenBank/DDBJ whole genome shotgun (WGS) entry which is preliminary data.</text>
</comment>
<comment type="cofactor">
    <cofactor evidence="1">
        <name>Mg(2+)</name>
        <dbReference type="ChEBI" id="CHEBI:18420"/>
    </cofactor>
</comment>
<dbReference type="EMBL" id="AAFI02000019">
    <property type="protein sequence ID" value="EAL68994.1"/>
    <property type="molecule type" value="Genomic_DNA"/>
</dbReference>
<dbReference type="AlphaFoldDB" id="Q550M3"/>
<dbReference type="GO" id="GO:0051301">
    <property type="term" value="P:cell division"/>
    <property type="evidence" value="ECO:0007669"/>
    <property type="project" value="UniProtKB-KW"/>
</dbReference>
<sequence length="743" mass="83897">MLNLLFKQTNFINKISKNIQNNNINLIKPLSINYLNLFSNNNNNNNNNNFINVNNINNNNFKQIYSNKCFFSNKKEKKIKKEKQSILREKSKKRKLIIENTDIKSLPKSDLIYGQTNEDLKKLNYIIGEKSAKRIKESTRADWHVRQQQNKISSSSTNYLLLKSKLSKDLINAPLSETLKIKKQLEELEKNGKISNIDPNSKNQKFKNQQFDPKQLEKLKELKLGKFKQNKPKRGTTKLETIKKEVSKGIERFFDSKMKFIGAAKNIDSFLPETLPEVAFIGRSNVGKSSLINALTQRGLAKTSDKPGQTQSINWFELGSTLYLVDLPGYGFAFAKETLVEQWSDITIHYLTERKCISCVFILIDSRHGLKDSDRNLLLELDKKKIKTHIILTKADLTKPEDLVKRISITNQEIQTNYRYSTTPVLPISSKNLSGISDLSKLIKVMKLKVKPIKINPNLQSKQILSPQDFQLKKLKNLEKKKEKLKKLVCAYYSQAAGEPFINFYADSSLRGKCIVIITVETPGICQESPNCSKIHGTSRDKYSGWCTYDGNTKGLNCDQLNANISSVLTPTISGGDVIINGDFSSIYNISSSITISIGTSICNNINFSSNKSQIICTIGEGEGYQQIKLSDGNGATLIYHGFYYGKCNDHIGNCKTLNLQLDSVTPTFVTGGQVYLKGNFSNVKDLSLTIKIGDLECSNVKFNDTNFKVLQCSIEQGEGVKDIIISSGLLSFSKEKAFEYQY</sequence>
<dbReference type="Proteomes" id="UP000002195">
    <property type="component" value="Unassembled WGS sequence"/>
</dbReference>
<organism evidence="11 12">
    <name type="scientific">Dictyostelium discoideum</name>
    <name type="common">Social amoeba</name>
    <dbReference type="NCBI Taxonomy" id="44689"/>
    <lineage>
        <taxon>Eukaryota</taxon>
        <taxon>Amoebozoa</taxon>
        <taxon>Evosea</taxon>
        <taxon>Eumycetozoa</taxon>
        <taxon>Dictyostelia</taxon>
        <taxon>Dictyosteliales</taxon>
        <taxon>Dictyosteliaceae</taxon>
        <taxon>Dictyostelium</taxon>
    </lineage>
</organism>
<dbReference type="Gene3D" id="3.40.50.300">
    <property type="entry name" value="P-loop containing nucleotide triphosphate hydrolases"/>
    <property type="match status" value="1"/>
</dbReference>
<accession>Q550M3</accession>
<evidence type="ECO:0000256" key="6">
    <source>
        <dbReference type="ARBA" id="ARBA00022842"/>
    </source>
</evidence>
<dbReference type="VEuPathDB" id="AmoebaDB:DDB_G0276985"/>
<dbReference type="SMR" id="Q550M3"/>
<feature type="domain" description="EngB-type G" evidence="10">
    <location>
        <begin position="274"/>
        <end position="449"/>
    </location>
</feature>
<dbReference type="InParanoid" id="Q550M3"/>
<dbReference type="PaxDb" id="44689-DDB0202647"/>
<gene>
    <name evidence="11" type="ORF">DDB_G0276985</name>
</gene>
<evidence type="ECO:0000259" key="10">
    <source>
        <dbReference type="PROSITE" id="PS51706"/>
    </source>
</evidence>
<evidence type="ECO:0000256" key="8">
    <source>
        <dbReference type="ARBA" id="ARBA00023210"/>
    </source>
</evidence>
<evidence type="ECO:0000256" key="2">
    <source>
        <dbReference type="ARBA" id="ARBA00009638"/>
    </source>
</evidence>
<dbReference type="HOGENOM" id="CLU_374044_0_0_1"/>
<keyword evidence="12" id="KW-1185">Reference proteome</keyword>
<dbReference type="dictyBase" id="DDB_G0348940"/>
<dbReference type="RefSeq" id="XP_642909.1">
    <property type="nucleotide sequence ID" value="XM_637817.1"/>
</dbReference>
<keyword evidence="9" id="KW-0131">Cell cycle</keyword>
<keyword evidence="7" id="KW-0342">GTP-binding</keyword>
<dbReference type="GO" id="GO:0005525">
    <property type="term" value="F:GTP binding"/>
    <property type="evidence" value="ECO:0007669"/>
    <property type="project" value="UniProtKB-KW"/>
</dbReference>
<evidence type="ECO:0000256" key="7">
    <source>
        <dbReference type="ARBA" id="ARBA00023134"/>
    </source>
</evidence>
<dbReference type="CDD" id="cd01876">
    <property type="entry name" value="YihA_EngB"/>
    <property type="match status" value="1"/>
</dbReference>
<dbReference type="InterPro" id="IPR006073">
    <property type="entry name" value="GTP-bd"/>
</dbReference>
<dbReference type="InterPro" id="IPR005225">
    <property type="entry name" value="Small_GTP-bd"/>
</dbReference>
<keyword evidence="3" id="KW-0132">Cell division</keyword>
<dbReference type="InterPro" id="IPR030393">
    <property type="entry name" value="G_ENGB_dom"/>
</dbReference>
<dbReference type="Pfam" id="PF01926">
    <property type="entry name" value="MMR_HSR1"/>
    <property type="match status" value="1"/>
</dbReference>
<reference evidence="11 12" key="1">
    <citation type="journal article" date="2005" name="Nature">
        <title>The genome of the social amoeba Dictyostelium discoideum.</title>
        <authorList>
            <consortium name="The Dictyostelium discoideum Sequencing Consortium"/>
            <person name="Eichinger L."/>
            <person name="Pachebat J.A."/>
            <person name="Glockner G."/>
            <person name="Rajandream M.A."/>
            <person name="Sucgang R."/>
            <person name="Berriman M."/>
            <person name="Song J."/>
            <person name="Olsen R."/>
            <person name="Szafranski K."/>
            <person name="Xu Q."/>
            <person name="Tunggal B."/>
            <person name="Kummerfeld S."/>
            <person name="Madera M."/>
            <person name="Konfortov B.A."/>
            <person name="Rivero F."/>
            <person name="Bankier A.T."/>
            <person name="Lehmann R."/>
            <person name="Hamlin N."/>
            <person name="Davies R."/>
            <person name="Gaudet P."/>
            <person name="Fey P."/>
            <person name="Pilcher K."/>
            <person name="Chen G."/>
            <person name="Saunders D."/>
            <person name="Sodergren E."/>
            <person name="Davis P."/>
            <person name="Kerhornou A."/>
            <person name="Nie X."/>
            <person name="Hall N."/>
            <person name="Anjard C."/>
            <person name="Hemphill L."/>
            <person name="Bason N."/>
            <person name="Farbrother P."/>
            <person name="Desany B."/>
            <person name="Just E."/>
            <person name="Morio T."/>
            <person name="Rost R."/>
            <person name="Churcher C."/>
            <person name="Cooper J."/>
            <person name="Haydock S."/>
            <person name="van Driessche N."/>
            <person name="Cronin A."/>
            <person name="Goodhead I."/>
            <person name="Muzny D."/>
            <person name="Mourier T."/>
            <person name="Pain A."/>
            <person name="Lu M."/>
            <person name="Harper D."/>
            <person name="Lindsay R."/>
            <person name="Hauser H."/>
            <person name="James K."/>
            <person name="Quiles M."/>
            <person name="Madan Babu M."/>
            <person name="Saito T."/>
            <person name="Buchrieser C."/>
            <person name="Wardroper A."/>
            <person name="Felder M."/>
            <person name="Thangavelu M."/>
            <person name="Johnson D."/>
            <person name="Knights A."/>
            <person name="Loulseged H."/>
            <person name="Mungall K."/>
            <person name="Oliver K."/>
            <person name="Price C."/>
            <person name="Quail M.A."/>
            <person name="Urushihara H."/>
            <person name="Hernandez J."/>
            <person name="Rabbinowitsch E."/>
            <person name="Steffen D."/>
            <person name="Sanders M."/>
            <person name="Ma J."/>
            <person name="Kohara Y."/>
            <person name="Sharp S."/>
            <person name="Simmonds M."/>
            <person name="Spiegler S."/>
            <person name="Tivey A."/>
            <person name="Sugano S."/>
            <person name="White B."/>
            <person name="Walker D."/>
            <person name="Woodward J."/>
            <person name="Winckler T."/>
            <person name="Tanaka Y."/>
            <person name="Shaulsky G."/>
            <person name="Schleicher M."/>
            <person name="Weinstock G."/>
            <person name="Rosenthal A."/>
            <person name="Cox E.C."/>
            <person name="Chisholm R.L."/>
            <person name="Gibbs R."/>
            <person name="Loomis W.F."/>
            <person name="Platzer M."/>
            <person name="Kay R.R."/>
            <person name="Williams J."/>
            <person name="Dear P.H."/>
            <person name="Noegel A.A."/>
            <person name="Barrell B."/>
            <person name="Kuspa A."/>
        </authorList>
    </citation>
    <scope>NUCLEOTIDE SEQUENCE [LARGE SCALE GENOMIC DNA]</scope>
    <source>
        <strain evidence="11 12">AX4</strain>
    </source>
</reference>
<keyword evidence="8" id="KW-0717">Septation</keyword>
<dbReference type="PROSITE" id="PS51706">
    <property type="entry name" value="G_ENGB"/>
    <property type="match status" value="1"/>
</dbReference>
<dbReference type="NCBIfam" id="TIGR00231">
    <property type="entry name" value="small_GTP"/>
    <property type="match status" value="1"/>
</dbReference>
<dbReference type="SUPFAM" id="SSF52540">
    <property type="entry name" value="P-loop containing nucleoside triphosphate hydrolases"/>
    <property type="match status" value="1"/>
</dbReference>
<evidence type="ECO:0000256" key="3">
    <source>
        <dbReference type="ARBA" id="ARBA00022618"/>
    </source>
</evidence>
<evidence type="ECO:0000313" key="12">
    <source>
        <dbReference type="Proteomes" id="UP000002195"/>
    </source>
</evidence>
<keyword evidence="5" id="KW-0547">Nucleotide-binding</keyword>
<keyword evidence="4" id="KW-0479">Metal-binding</keyword>
<protein>
    <recommendedName>
        <fullName evidence="10">EngB-type G domain-containing protein</fullName>
    </recommendedName>
</protein>
<evidence type="ECO:0000256" key="9">
    <source>
        <dbReference type="ARBA" id="ARBA00023306"/>
    </source>
</evidence>
<dbReference type="GO" id="GO:0046872">
    <property type="term" value="F:metal ion binding"/>
    <property type="evidence" value="ECO:0007669"/>
    <property type="project" value="UniProtKB-KW"/>
</dbReference>
<dbReference type="STRING" id="44689.Q550M3"/>
<dbReference type="GeneID" id="8620775"/>
<evidence type="ECO:0000256" key="1">
    <source>
        <dbReference type="ARBA" id="ARBA00001946"/>
    </source>
</evidence>
<proteinExistence type="inferred from homology"/>
<evidence type="ECO:0000256" key="4">
    <source>
        <dbReference type="ARBA" id="ARBA00022723"/>
    </source>
</evidence>
<dbReference type="KEGG" id="ddi:DDB_G0276985"/>
<dbReference type="PANTHER" id="PTHR11649">
    <property type="entry name" value="MSS1/TRME-RELATED GTP-BINDING PROTEIN"/>
    <property type="match status" value="1"/>
</dbReference>
<dbReference type="InterPro" id="IPR027417">
    <property type="entry name" value="P-loop_NTPase"/>
</dbReference>